<dbReference type="Pfam" id="PF01149">
    <property type="entry name" value="Fapy_DNA_glyco"/>
    <property type="match status" value="1"/>
</dbReference>
<dbReference type="EMBL" id="JACBYF010000003">
    <property type="protein sequence ID" value="NYS47002.1"/>
    <property type="molecule type" value="Genomic_DNA"/>
</dbReference>
<keyword evidence="14" id="KW-1185">Reference proteome</keyword>
<dbReference type="PROSITE" id="PS51068">
    <property type="entry name" value="FPG_CAT"/>
    <property type="match status" value="1"/>
</dbReference>
<keyword evidence="6" id="KW-0238">DNA-binding</keyword>
<dbReference type="CDD" id="cd08966">
    <property type="entry name" value="EcFpg-like_N"/>
    <property type="match status" value="1"/>
</dbReference>
<dbReference type="Proteomes" id="UP000531840">
    <property type="component" value="Unassembled WGS sequence"/>
</dbReference>
<evidence type="ECO:0000256" key="8">
    <source>
        <dbReference type="ARBA" id="ARBA00023239"/>
    </source>
</evidence>
<dbReference type="PANTHER" id="PTHR22993">
    <property type="entry name" value="FORMAMIDOPYRIMIDINE-DNA GLYCOSYLASE"/>
    <property type="match status" value="1"/>
</dbReference>
<name>A0ABX2SYC8_9BACL</name>
<keyword evidence="4" id="KW-0227">DNA damage</keyword>
<evidence type="ECO:0000313" key="13">
    <source>
        <dbReference type="EMBL" id="NYS47002.1"/>
    </source>
</evidence>
<accession>A0ABX2SYC8</accession>
<proteinExistence type="inferred from homology"/>
<dbReference type="SUPFAM" id="SSF46946">
    <property type="entry name" value="S13-like H2TH domain"/>
    <property type="match status" value="1"/>
</dbReference>
<dbReference type="GO" id="GO:0008534">
    <property type="term" value="F:oxidized purine nucleobase lesion DNA N-glycosylase activity"/>
    <property type="evidence" value="ECO:0007669"/>
    <property type="project" value="UniProtKB-EC"/>
</dbReference>
<protein>
    <submittedName>
        <fullName evidence="13">DNA-formamidopyrimidine glycosylase</fullName>
        <ecNumber evidence="13">3.2.2.23</ecNumber>
    </submittedName>
</protein>
<dbReference type="InterPro" id="IPR012319">
    <property type="entry name" value="FPG_cat"/>
</dbReference>
<evidence type="ECO:0000256" key="4">
    <source>
        <dbReference type="ARBA" id="ARBA00022763"/>
    </source>
</evidence>
<keyword evidence="10 13" id="KW-0326">Glycosidase</keyword>
<evidence type="ECO:0000313" key="14">
    <source>
        <dbReference type="Proteomes" id="UP000531840"/>
    </source>
</evidence>
<dbReference type="Pfam" id="PF06831">
    <property type="entry name" value="H2TH"/>
    <property type="match status" value="1"/>
</dbReference>
<dbReference type="SUPFAM" id="SSF57716">
    <property type="entry name" value="Glucocorticoid receptor-like (DNA-binding domain)"/>
    <property type="match status" value="1"/>
</dbReference>
<reference evidence="13 14" key="1">
    <citation type="submission" date="2020-07" db="EMBL/GenBank/DDBJ databases">
        <title>MOT database genomes.</title>
        <authorList>
            <person name="Joseph S."/>
            <person name="Aduse-Opoku J."/>
            <person name="Hashim A."/>
            <person name="Wade W."/>
            <person name="Curtis M."/>
        </authorList>
    </citation>
    <scope>NUCLEOTIDE SEQUENCE [LARGE SCALE GENOMIC DNA]</scope>
    <source>
        <strain evidence="13 14">CIP 106318</strain>
    </source>
</reference>
<evidence type="ECO:0000256" key="3">
    <source>
        <dbReference type="ARBA" id="ARBA00011245"/>
    </source>
</evidence>
<dbReference type="Gene3D" id="1.10.8.50">
    <property type="match status" value="1"/>
</dbReference>
<dbReference type="InterPro" id="IPR020629">
    <property type="entry name" value="FPG_Glyclase"/>
</dbReference>
<evidence type="ECO:0000256" key="9">
    <source>
        <dbReference type="ARBA" id="ARBA00023268"/>
    </source>
</evidence>
<feature type="domain" description="Formamidopyrimidine-DNA glycosylase catalytic" evidence="12">
    <location>
        <begin position="2"/>
        <end position="128"/>
    </location>
</feature>
<comment type="catalytic activity">
    <reaction evidence="11">
        <text>2'-deoxyribonucleotide-(2'-deoxyribose 5'-phosphate)-2'-deoxyribonucleotide-DNA = a 3'-end 2'-deoxyribonucleotide-(2,3-dehydro-2,3-deoxyribose 5'-phosphate)-DNA + a 5'-end 5'-phospho-2'-deoxyribonucleoside-DNA + H(+)</text>
        <dbReference type="Rhea" id="RHEA:66592"/>
        <dbReference type="Rhea" id="RHEA-COMP:13180"/>
        <dbReference type="Rhea" id="RHEA-COMP:16897"/>
        <dbReference type="Rhea" id="RHEA-COMP:17067"/>
        <dbReference type="ChEBI" id="CHEBI:15378"/>
        <dbReference type="ChEBI" id="CHEBI:136412"/>
        <dbReference type="ChEBI" id="CHEBI:157695"/>
        <dbReference type="ChEBI" id="CHEBI:167181"/>
        <dbReference type="EC" id="4.2.99.18"/>
    </reaction>
</comment>
<dbReference type="SUPFAM" id="SSF81624">
    <property type="entry name" value="N-terminal domain of MutM-like DNA repair proteins"/>
    <property type="match status" value="1"/>
</dbReference>
<evidence type="ECO:0000256" key="11">
    <source>
        <dbReference type="ARBA" id="ARBA00044632"/>
    </source>
</evidence>
<dbReference type="EC" id="3.2.2.23" evidence="13"/>
<comment type="subunit">
    <text evidence="3">Monomer.</text>
</comment>
<comment type="caution">
    <text evidence="13">The sequence shown here is derived from an EMBL/GenBank/DDBJ whole genome shotgun (WGS) entry which is preliminary data.</text>
</comment>
<comment type="similarity">
    <text evidence="2">Belongs to the FPG family.</text>
</comment>
<sequence>MPELPEVENIKIGLKPNVLNKKIIDIKFSNIVEESHKLGKLALVKDDLEKFRKNIIGKTILNLERRGKYVYFELDKGYMITHFGMTGAYFVVEKLEDIQNKNYFKHKHVIFELNTGEKLVYSDIRRFGELRYVEDKDKFDPFIRLAPEPFEENSLDYFLEKLDSKKYRDQKIKGLLLEGNVFCGCGNIYACEVLYKEKIHPELLASELDVETKTRIFNSLVETLEFSIKQGGSTISDFVHSDGGEGNMQNFLQIYGKKICPKGHKTENITIKTRATHFCPHCQSK</sequence>
<dbReference type="RefSeq" id="WP_179940424.1">
    <property type="nucleotide sequence ID" value="NZ_JACBYF010000003.1"/>
</dbReference>
<gene>
    <name evidence="13" type="primary">mutM</name>
    <name evidence="13" type="ORF">HZY85_02190</name>
</gene>
<dbReference type="PANTHER" id="PTHR22993:SF9">
    <property type="entry name" value="FORMAMIDOPYRIMIDINE-DNA GLYCOSYLASE"/>
    <property type="match status" value="1"/>
</dbReference>
<comment type="catalytic activity">
    <reaction evidence="1">
        <text>Hydrolysis of DNA containing ring-opened 7-methylguanine residues, releasing 2,6-diamino-4-hydroxy-5-(N-methyl)formamidopyrimidine.</text>
        <dbReference type="EC" id="3.2.2.23"/>
    </reaction>
</comment>
<dbReference type="SMART" id="SM00898">
    <property type="entry name" value="Fapy_DNA_glyco"/>
    <property type="match status" value="1"/>
</dbReference>
<evidence type="ECO:0000256" key="10">
    <source>
        <dbReference type="ARBA" id="ARBA00023295"/>
    </source>
</evidence>
<keyword evidence="7" id="KW-0234">DNA repair</keyword>
<keyword evidence="9" id="KW-0511">Multifunctional enzyme</keyword>
<organism evidence="13 14">
    <name type="scientific">Gemelliphila palaticanis</name>
    <dbReference type="NCBI Taxonomy" id="81950"/>
    <lineage>
        <taxon>Bacteria</taxon>
        <taxon>Bacillati</taxon>
        <taxon>Bacillota</taxon>
        <taxon>Bacilli</taxon>
        <taxon>Bacillales</taxon>
        <taxon>Gemellaceae</taxon>
        <taxon>Gemelliphila</taxon>
    </lineage>
</organism>
<evidence type="ECO:0000259" key="12">
    <source>
        <dbReference type="PROSITE" id="PS51068"/>
    </source>
</evidence>
<dbReference type="NCBIfam" id="TIGR00577">
    <property type="entry name" value="fpg"/>
    <property type="match status" value="1"/>
</dbReference>
<evidence type="ECO:0000256" key="7">
    <source>
        <dbReference type="ARBA" id="ARBA00023204"/>
    </source>
</evidence>
<dbReference type="InterPro" id="IPR010979">
    <property type="entry name" value="Ribosomal_uS13-like_H2TH"/>
</dbReference>
<dbReference type="NCBIfam" id="NF002211">
    <property type="entry name" value="PRK01103.1"/>
    <property type="match status" value="1"/>
</dbReference>
<dbReference type="Gene3D" id="3.20.190.10">
    <property type="entry name" value="MutM-like, N-terminal"/>
    <property type="match status" value="1"/>
</dbReference>
<keyword evidence="5 13" id="KW-0378">Hydrolase</keyword>
<dbReference type="InterPro" id="IPR015886">
    <property type="entry name" value="H2TH_FPG"/>
</dbReference>
<evidence type="ECO:0000256" key="1">
    <source>
        <dbReference type="ARBA" id="ARBA00001668"/>
    </source>
</evidence>
<dbReference type="SMART" id="SM01232">
    <property type="entry name" value="H2TH"/>
    <property type="match status" value="1"/>
</dbReference>
<keyword evidence="8" id="KW-0456">Lyase</keyword>
<dbReference type="InterPro" id="IPR035937">
    <property type="entry name" value="FPG_N"/>
</dbReference>
<evidence type="ECO:0000256" key="5">
    <source>
        <dbReference type="ARBA" id="ARBA00022801"/>
    </source>
</evidence>
<evidence type="ECO:0000256" key="2">
    <source>
        <dbReference type="ARBA" id="ARBA00009409"/>
    </source>
</evidence>
<evidence type="ECO:0000256" key="6">
    <source>
        <dbReference type="ARBA" id="ARBA00023125"/>
    </source>
</evidence>